<reference evidence="2 3" key="1">
    <citation type="journal article" date="2022" name="BMC Genomics">
        <title>Comparative genome analysis of mycobacteria focusing on tRNA and non-coding RNA.</title>
        <authorList>
            <person name="Behra P.R.K."/>
            <person name="Pettersson B.M.F."/>
            <person name="Ramesh M."/>
            <person name="Das S."/>
            <person name="Dasgupta S."/>
            <person name="Kirsebom L.A."/>
        </authorList>
    </citation>
    <scope>NUCLEOTIDE SEQUENCE [LARGE SCALE GENOMIC DNA]</scope>
    <source>
        <strain evidence="2 3">DSM 44078</strain>
    </source>
</reference>
<dbReference type="InterPro" id="IPR024726">
    <property type="entry name" value="FhuF_C"/>
</dbReference>
<evidence type="ECO:0000313" key="2">
    <source>
        <dbReference type="EMBL" id="MCV7227373.1"/>
    </source>
</evidence>
<gene>
    <name evidence="2" type="ORF">H7J73_15165</name>
</gene>
<dbReference type="Pfam" id="PF11575">
    <property type="entry name" value="FhuF_C"/>
    <property type="match status" value="1"/>
</dbReference>
<feature type="domain" description="Ferric siderophore reductase C-terminal" evidence="1">
    <location>
        <begin position="225"/>
        <end position="245"/>
    </location>
</feature>
<dbReference type="Proteomes" id="UP001526201">
    <property type="component" value="Unassembled WGS sequence"/>
</dbReference>
<evidence type="ECO:0000259" key="1">
    <source>
        <dbReference type="Pfam" id="PF11575"/>
    </source>
</evidence>
<proteinExistence type="predicted"/>
<dbReference type="RefSeq" id="WP_264068307.1">
    <property type="nucleotide sequence ID" value="NZ_JACKTY010000029.1"/>
</dbReference>
<comment type="caution">
    <text evidence="2">The sequence shown here is derived from an EMBL/GenBank/DDBJ whole genome shotgun (WGS) entry which is preliminary data.</text>
</comment>
<dbReference type="EMBL" id="JACKTY010000029">
    <property type="protein sequence ID" value="MCV7227373.1"/>
    <property type="molecule type" value="Genomic_DNA"/>
</dbReference>
<organism evidence="2 3">
    <name type="scientific">Mycolicibacterium komossense</name>
    <dbReference type="NCBI Taxonomy" id="1779"/>
    <lineage>
        <taxon>Bacteria</taxon>
        <taxon>Bacillati</taxon>
        <taxon>Actinomycetota</taxon>
        <taxon>Actinomycetes</taxon>
        <taxon>Mycobacteriales</taxon>
        <taxon>Mycobacteriaceae</taxon>
        <taxon>Mycolicibacterium</taxon>
    </lineage>
</organism>
<accession>A0ABT3CDC0</accession>
<keyword evidence="3" id="KW-1185">Reference proteome</keyword>
<protein>
    <submittedName>
        <fullName evidence="2">(2Fe-2S)-binding protein</fullName>
    </submittedName>
</protein>
<name>A0ABT3CDC0_9MYCO</name>
<sequence>MDDIAAAPCGTSVPLDGPRLLASTAEIGEYFSLPRVEDDTWRPLAQLFDDATLKDYVERTRLAIATSSHCEPDDISTKLAASSFQLGIAARLLSPVVGAAACFGAVPILDNRSLVWRPTSRHHAQFAVTEVNWVRAANPERAAALISESVMNGVLGLLNSRLKALVSLSPQVAWGNVISSANGAVTVLAISRPEHEDAGRALVRALLRIEPLVETGDFEGGTFVRRSCCLFYQAPRSGLCGDCVLTMSGGSQRIGR</sequence>
<evidence type="ECO:0000313" key="3">
    <source>
        <dbReference type="Proteomes" id="UP001526201"/>
    </source>
</evidence>